<gene>
    <name evidence="8" type="primary">AGFG1</name>
    <name evidence="8" type="ORF">Bhyg_01111</name>
</gene>
<dbReference type="InterPro" id="IPR001164">
    <property type="entry name" value="ArfGAP_dom"/>
</dbReference>
<dbReference type="PROSITE" id="PS50115">
    <property type="entry name" value="ARFGAP"/>
    <property type="match status" value="1"/>
</dbReference>
<evidence type="ECO:0000313" key="9">
    <source>
        <dbReference type="Proteomes" id="UP001151699"/>
    </source>
</evidence>
<dbReference type="SUPFAM" id="SSF57863">
    <property type="entry name" value="ArfGap/RecO-like zinc finger"/>
    <property type="match status" value="1"/>
</dbReference>
<dbReference type="InterPro" id="IPR052248">
    <property type="entry name" value="Arf-GAP_FG-repeat_protein"/>
</dbReference>
<dbReference type="FunFam" id="1.10.220.150:FF:000005">
    <property type="entry name" value="Arf-GAP domain and FG repeat-containing protein 1"/>
    <property type="match status" value="1"/>
</dbReference>
<name>A0A9Q0N8U2_9DIPT</name>
<dbReference type="GO" id="GO:0016020">
    <property type="term" value="C:membrane"/>
    <property type="evidence" value="ECO:0007669"/>
    <property type="project" value="TreeGrafter"/>
</dbReference>
<evidence type="ECO:0000256" key="6">
    <source>
        <dbReference type="SAM" id="MobiDB-lite"/>
    </source>
</evidence>
<keyword evidence="9" id="KW-1185">Reference proteome</keyword>
<dbReference type="Gene3D" id="1.10.220.150">
    <property type="entry name" value="Arf GTPase activating protein"/>
    <property type="match status" value="1"/>
</dbReference>
<dbReference type="GO" id="GO:0008270">
    <property type="term" value="F:zinc ion binding"/>
    <property type="evidence" value="ECO:0007669"/>
    <property type="project" value="UniProtKB-KW"/>
</dbReference>
<dbReference type="PANTHER" id="PTHR46134:SF3">
    <property type="entry name" value="ARFGAP WITH FG REPEATS 1"/>
    <property type="match status" value="1"/>
</dbReference>
<dbReference type="PRINTS" id="PR00405">
    <property type="entry name" value="REVINTRACTNG"/>
</dbReference>
<comment type="caution">
    <text evidence="8">The sequence shown here is derived from an EMBL/GenBank/DDBJ whole genome shotgun (WGS) entry which is preliminary data.</text>
</comment>
<keyword evidence="1" id="KW-0479">Metal-binding</keyword>
<accession>A0A9Q0N8U2</accession>
<feature type="domain" description="Arf-GAP" evidence="7">
    <location>
        <begin position="18"/>
        <end position="136"/>
    </location>
</feature>
<organism evidence="8 9">
    <name type="scientific">Pseudolycoriella hygida</name>
    <dbReference type="NCBI Taxonomy" id="35572"/>
    <lineage>
        <taxon>Eukaryota</taxon>
        <taxon>Metazoa</taxon>
        <taxon>Ecdysozoa</taxon>
        <taxon>Arthropoda</taxon>
        <taxon>Hexapoda</taxon>
        <taxon>Insecta</taxon>
        <taxon>Pterygota</taxon>
        <taxon>Neoptera</taxon>
        <taxon>Endopterygota</taxon>
        <taxon>Diptera</taxon>
        <taxon>Nematocera</taxon>
        <taxon>Sciaroidea</taxon>
        <taxon>Sciaridae</taxon>
        <taxon>Pseudolycoriella</taxon>
    </lineage>
</organism>
<feature type="compositionally biased region" description="Polar residues" evidence="6">
    <location>
        <begin position="384"/>
        <end position="411"/>
    </location>
</feature>
<dbReference type="GO" id="GO:0005737">
    <property type="term" value="C:cytoplasm"/>
    <property type="evidence" value="ECO:0007669"/>
    <property type="project" value="TreeGrafter"/>
</dbReference>
<keyword evidence="2" id="KW-0677">Repeat</keyword>
<feature type="region of interest" description="Disordered" evidence="6">
    <location>
        <begin position="379"/>
        <end position="411"/>
    </location>
</feature>
<keyword evidence="3 5" id="KW-0863">Zinc-finger</keyword>
<evidence type="ECO:0000259" key="7">
    <source>
        <dbReference type="PROSITE" id="PS50115"/>
    </source>
</evidence>
<evidence type="ECO:0000256" key="4">
    <source>
        <dbReference type="ARBA" id="ARBA00022833"/>
    </source>
</evidence>
<keyword evidence="4" id="KW-0862">Zinc</keyword>
<dbReference type="SMART" id="SM00105">
    <property type="entry name" value="ArfGap"/>
    <property type="match status" value="1"/>
</dbReference>
<reference evidence="8" key="1">
    <citation type="submission" date="2022-07" db="EMBL/GenBank/DDBJ databases">
        <authorList>
            <person name="Trinca V."/>
            <person name="Uliana J.V.C."/>
            <person name="Torres T.T."/>
            <person name="Ward R.J."/>
            <person name="Monesi N."/>
        </authorList>
    </citation>
    <scope>NUCLEOTIDE SEQUENCE</scope>
    <source>
        <strain evidence="8">HSMRA1968</strain>
        <tissue evidence="8">Whole embryos</tissue>
    </source>
</reference>
<feature type="compositionally biased region" description="Polar residues" evidence="6">
    <location>
        <begin position="161"/>
        <end position="180"/>
    </location>
</feature>
<dbReference type="Proteomes" id="UP001151699">
    <property type="component" value="Chromosome A"/>
</dbReference>
<proteinExistence type="predicted"/>
<evidence type="ECO:0000256" key="1">
    <source>
        <dbReference type="ARBA" id="ARBA00022723"/>
    </source>
</evidence>
<dbReference type="PANTHER" id="PTHR46134">
    <property type="entry name" value="DRONGO, ISOFORM F"/>
    <property type="match status" value="1"/>
</dbReference>
<dbReference type="InterPro" id="IPR038508">
    <property type="entry name" value="ArfGAP_dom_sf"/>
</dbReference>
<dbReference type="EMBL" id="WJQU01000001">
    <property type="protein sequence ID" value="KAJ6645902.1"/>
    <property type="molecule type" value="Genomic_DNA"/>
</dbReference>
<sequence length="411" mass="45897">MKVSKLTMAALVRKKQDDKNLKILREIVLMGGNRQCFDCEQKGPTYVNMTIGSFVCAKCAGSLRGLTPPHRVKSISMATFTSDEIDYIKLRGNDECAKTWLGLYDPRRATKQDQREFMIDKYEQKRYYLEPASPLKSLTGNNKFSQDAQQNFNCTIPKPVSSRTPSAPITSTYNSPNNFPTKFPSESNAITKIQAPIAKTNGQINGANRTNVSPRNLNNNVTSATDTDFVADFSTAVIFNGATYNNNSSSKSTKTDNLYSTTAQNGTNLNENDNFADFEHNPIFNAAFPTSWVFTNNNSNNGGKMGSATVYSTTDRYAALKDLDEQLREDKSVFQSQSTQSVQEQHQQNPFKLQNGNLHSLSNPFQVLGDTKMNYSGAIDNERYNGSNDFSQMHQRNPFQIPNAKSNNPFL</sequence>
<dbReference type="Pfam" id="PF01412">
    <property type="entry name" value="ArfGap"/>
    <property type="match status" value="1"/>
</dbReference>
<protein>
    <submittedName>
        <fullName evidence="8">Arf-GAP domain and FG repeat-containing protein 1</fullName>
    </submittedName>
</protein>
<dbReference type="CDD" id="cd08838">
    <property type="entry name" value="ArfGap_AGFG"/>
    <property type="match status" value="1"/>
</dbReference>
<evidence type="ECO:0000313" key="8">
    <source>
        <dbReference type="EMBL" id="KAJ6645902.1"/>
    </source>
</evidence>
<dbReference type="OrthoDB" id="6036at2759"/>
<evidence type="ECO:0000256" key="5">
    <source>
        <dbReference type="PROSITE-ProRule" id="PRU00288"/>
    </source>
</evidence>
<evidence type="ECO:0000256" key="2">
    <source>
        <dbReference type="ARBA" id="ARBA00022737"/>
    </source>
</evidence>
<dbReference type="AlphaFoldDB" id="A0A9Q0N8U2"/>
<dbReference type="GO" id="GO:0005096">
    <property type="term" value="F:GTPase activator activity"/>
    <property type="evidence" value="ECO:0007669"/>
    <property type="project" value="InterPro"/>
</dbReference>
<evidence type="ECO:0000256" key="3">
    <source>
        <dbReference type="ARBA" id="ARBA00022771"/>
    </source>
</evidence>
<feature type="region of interest" description="Disordered" evidence="6">
    <location>
        <begin position="155"/>
        <end position="180"/>
    </location>
</feature>
<dbReference type="InterPro" id="IPR037278">
    <property type="entry name" value="ARFGAP/RecO"/>
</dbReference>